<protein>
    <submittedName>
        <fullName evidence="5">TOBE domain-containing protein</fullName>
    </submittedName>
</protein>
<accession>A0ABU9BK43</accession>
<evidence type="ECO:0000256" key="2">
    <source>
        <dbReference type="PROSITE-ProRule" id="PRU01213"/>
    </source>
</evidence>
<evidence type="ECO:0000256" key="3">
    <source>
        <dbReference type="SAM" id="MobiDB-lite"/>
    </source>
</evidence>
<evidence type="ECO:0000313" key="6">
    <source>
        <dbReference type="Proteomes" id="UP001368500"/>
    </source>
</evidence>
<dbReference type="Pfam" id="PF03459">
    <property type="entry name" value="TOBE"/>
    <property type="match status" value="2"/>
</dbReference>
<organism evidence="5 6">
    <name type="scientific">Pseudaquabacterium rugosum</name>
    <dbReference type="NCBI Taxonomy" id="2984194"/>
    <lineage>
        <taxon>Bacteria</taxon>
        <taxon>Pseudomonadati</taxon>
        <taxon>Pseudomonadota</taxon>
        <taxon>Betaproteobacteria</taxon>
        <taxon>Burkholderiales</taxon>
        <taxon>Sphaerotilaceae</taxon>
        <taxon>Pseudaquabacterium</taxon>
    </lineage>
</organism>
<dbReference type="RefSeq" id="WP_341376818.1">
    <property type="nucleotide sequence ID" value="NZ_JBBUTF010000037.1"/>
</dbReference>
<dbReference type="InterPro" id="IPR000847">
    <property type="entry name" value="LysR_HTH_N"/>
</dbReference>
<dbReference type="InterPro" id="IPR005116">
    <property type="entry name" value="Transp-assoc_OB_typ1"/>
</dbReference>
<sequence>MPPRPAPPPPGVPTPAPTTSAPTPAQEPAPTSPLIGRLTLQTPLGAALSDSRIRLLEAIDRCGSLNRAAREVPLSYKAAWDALDTMNRLAPQPLVVRATGGVGGGGTRLTDFARQTIALYRAMESNQQDILDRLGQTWGEVPADADAATLRTLIRRLGMRSSARNQFACRVSGLHDSGGSVEVQLMLAEAGEIPPANGSDPTLPTTSPDTPPVTLQATITPESTAALGLALGREVYALIKAPVVQILTRPPTRRQPGRNQLPGRVLSIRPATTRTAVSLGLPDGTVLHAAIDSPGAADLAVGVSAWAVFDSDQIVLLTFG</sequence>
<comment type="caution">
    <text evidence="5">The sequence shown here is derived from an EMBL/GenBank/DDBJ whole genome shotgun (WGS) entry which is preliminary data.</text>
</comment>
<feature type="compositionally biased region" description="Pro residues" evidence="3">
    <location>
        <begin position="1"/>
        <end position="16"/>
    </location>
</feature>
<reference evidence="5 6" key="1">
    <citation type="submission" date="2024-04" db="EMBL/GenBank/DDBJ databases">
        <title>Novel species of the genus Ideonella isolated from streams.</title>
        <authorList>
            <person name="Lu H."/>
        </authorList>
    </citation>
    <scope>NUCLEOTIDE SEQUENCE [LARGE SCALE GENOMIC DNA]</scope>
    <source>
        <strain evidence="5 6">BYS139W</strain>
    </source>
</reference>
<dbReference type="PROSITE" id="PS51866">
    <property type="entry name" value="MOP"/>
    <property type="match status" value="2"/>
</dbReference>
<keyword evidence="1 2" id="KW-0500">Molybdenum</keyword>
<keyword evidence="6" id="KW-1185">Reference proteome</keyword>
<evidence type="ECO:0000313" key="5">
    <source>
        <dbReference type="EMBL" id="MEK8029030.1"/>
    </source>
</evidence>
<dbReference type="InterPro" id="IPR051815">
    <property type="entry name" value="Molybdate_resp_trans_reg"/>
</dbReference>
<dbReference type="PANTHER" id="PTHR30432">
    <property type="entry name" value="TRANSCRIPTIONAL REGULATOR MODE"/>
    <property type="match status" value="1"/>
</dbReference>
<dbReference type="Pfam" id="PF00126">
    <property type="entry name" value="HTH_1"/>
    <property type="match status" value="1"/>
</dbReference>
<dbReference type="InterPro" id="IPR036390">
    <property type="entry name" value="WH_DNA-bd_sf"/>
</dbReference>
<dbReference type="EMBL" id="JBBUTF010000037">
    <property type="protein sequence ID" value="MEK8029030.1"/>
    <property type="molecule type" value="Genomic_DNA"/>
</dbReference>
<feature type="domain" description="Mop" evidence="4">
    <location>
        <begin position="160"/>
        <end position="248"/>
    </location>
</feature>
<dbReference type="Proteomes" id="UP001368500">
    <property type="component" value="Unassembled WGS sequence"/>
</dbReference>
<name>A0ABU9BK43_9BURK</name>
<dbReference type="PANTHER" id="PTHR30432:SF1">
    <property type="entry name" value="DNA-BINDING TRANSCRIPTIONAL DUAL REGULATOR MODE"/>
    <property type="match status" value="1"/>
</dbReference>
<dbReference type="Gene3D" id="2.40.50.100">
    <property type="match status" value="2"/>
</dbReference>
<proteinExistence type="predicted"/>
<feature type="domain" description="Mop" evidence="4">
    <location>
        <begin position="254"/>
        <end position="318"/>
    </location>
</feature>
<dbReference type="Gene3D" id="1.10.10.10">
    <property type="entry name" value="Winged helix-like DNA-binding domain superfamily/Winged helix DNA-binding domain"/>
    <property type="match status" value="1"/>
</dbReference>
<evidence type="ECO:0000259" key="4">
    <source>
        <dbReference type="PROSITE" id="PS51866"/>
    </source>
</evidence>
<dbReference type="InterPro" id="IPR008995">
    <property type="entry name" value="Mo/tungstate-bd_C_term_dom"/>
</dbReference>
<gene>
    <name evidence="5" type="ORF">AACH11_23990</name>
</gene>
<dbReference type="InterPro" id="IPR036388">
    <property type="entry name" value="WH-like_DNA-bd_sf"/>
</dbReference>
<feature type="region of interest" description="Disordered" evidence="3">
    <location>
        <begin position="1"/>
        <end position="34"/>
    </location>
</feature>
<dbReference type="InterPro" id="IPR004606">
    <property type="entry name" value="Mop_domain"/>
</dbReference>
<dbReference type="SUPFAM" id="SSF50331">
    <property type="entry name" value="MOP-like"/>
    <property type="match status" value="2"/>
</dbReference>
<evidence type="ECO:0000256" key="1">
    <source>
        <dbReference type="ARBA" id="ARBA00022505"/>
    </source>
</evidence>
<dbReference type="SUPFAM" id="SSF46785">
    <property type="entry name" value="Winged helix' DNA-binding domain"/>
    <property type="match status" value="1"/>
</dbReference>